<dbReference type="EMBL" id="BSYJ01000002">
    <property type="protein sequence ID" value="GMG86533.1"/>
    <property type="molecule type" value="Genomic_DNA"/>
</dbReference>
<gene>
    <name evidence="1" type="ORF">MNKW57_08540</name>
</gene>
<accession>A0ABQ6LWU2</accession>
<reference evidence="1 2" key="1">
    <citation type="submission" date="2023-04" db="EMBL/GenBank/DDBJ databases">
        <title>Marinobulbifer ophiurae gen. nov., sp. Nov., isolate from tissue of brittle star Ophioplocus japonicus.</title>
        <authorList>
            <person name="Kawano K."/>
            <person name="Sawayama S."/>
            <person name="Nakagawa S."/>
        </authorList>
    </citation>
    <scope>NUCLEOTIDE SEQUENCE [LARGE SCALE GENOMIC DNA]</scope>
    <source>
        <strain evidence="1 2">NKW57</strain>
    </source>
</reference>
<dbReference type="Proteomes" id="UP001224392">
    <property type="component" value="Unassembled WGS sequence"/>
</dbReference>
<protein>
    <submittedName>
        <fullName evidence="1">Uncharacterized protein</fullName>
    </submittedName>
</protein>
<evidence type="ECO:0000313" key="1">
    <source>
        <dbReference type="EMBL" id="GMG86533.1"/>
    </source>
</evidence>
<organism evidence="1 2">
    <name type="scientific">Biformimicrobium ophioploci</name>
    <dbReference type="NCBI Taxonomy" id="3036711"/>
    <lineage>
        <taxon>Bacteria</taxon>
        <taxon>Pseudomonadati</taxon>
        <taxon>Pseudomonadota</taxon>
        <taxon>Gammaproteobacteria</taxon>
        <taxon>Cellvibrionales</taxon>
        <taxon>Microbulbiferaceae</taxon>
        <taxon>Biformimicrobium</taxon>
    </lineage>
</organism>
<keyword evidence="2" id="KW-1185">Reference proteome</keyword>
<proteinExistence type="predicted"/>
<evidence type="ECO:0000313" key="2">
    <source>
        <dbReference type="Proteomes" id="UP001224392"/>
    </source>
</evidence>
<name>A0ABQ6LWU2_9GAMM</name>
<sequence>MSTQQRLSAAGFHMMIADSSSRQSYARGLPQQQVVPQQSRGKLKFVFADVEHCNCYFIGNEADYQRYQALTQQEKVARMQRDAARANRDAAYRWRYGWWGRPYWRW</sequence>
<comment type="caution">
    <text evidence="1">The sequence shown here is derived from an EMBL/GenBank/DDBJ whole genome shotgun (WGS) entry which is preliminary data.</text>
</comment>